<dbReference type="InterPro" id="IPR011765">
    <property type="entry name" value="Pept_M16_N"/>
</dbReference>
<dbReference type="InterPro" id="IPR011249">
    <property type="entry name" value="Metalloenz_LuxS/M16"/>
</dbReference>
<sequence length="1126" mass="130769">MVIFCLPKFNKYCTRTWWNNGNSIVNIRKCFHLAIMNQKHPSSSASKPSKPVSFRRIKMPISSEVVRILDSPLKSASDKKTYRVIRLSNGLTACLISDLTEEINDFQTDSETETEEENTEEEEDEDSDLENLLVSGEEDEDDRNYRSGKKHDKKRGHGEEKMAAAALCVGVGSFSDPKEIQGLAHFVEHMVFMGSKKFPQENDFDAFIKKHGGSDNGSTDCETTTFYFECFEKHLFKALDKFAQFFIAPLMKRESMTREREAVESEFQMALPSDEFRKDQLLASFATVDSPINSFSWGNLITLKANVDEDKLYDALHEFRQRHYSAHRMTVAVQGKISLDVLQDNVISCFSSVPNNELPSFDFKKFRHCFETDKFNKFYFVKPMKDICNLEVTWALPSLLDQYRCKPHHYISWLLGHEGKGSLLSYLRKKVLALSVYAGNGESGCEHNSMFTLFTITVVLTKQGCEKAHQVIEAIFSYISLLKREGPQKWIFKEIQRIESTSFQLSEEESAVDNVEEISECMQFYPPKDYLTGSDLYFEYNPEAIMMILNQMSPNKMNIMLFSHNLPSDKTFDKKEKWFGTEYTDKEISSEMIKKLEDIKPYPEFHLPEKNKFLTENFSLLPKAENHPKYPQKIIQNSVLELWYRRDQKFGLPLAYYYFYLITPLAMDNAQNSCLLDMYVDFLVIELAEECYPATLAELSYSFEPFEKGIIMKVTGYDEKLPVLIDIIGNYIRNLPNTITEEMFVAVKDKEMKKYYNQFIKPSKLAKDLRLSILQNKYFSLLEKHDAVVNITTDMVTDFARKLFKKMYIQCLVQGNVSENVVTDVVMNFIKTVECGPLDSNTELAVRKVEAVEVTQIPLGEHCCRVLSFNKNDANSIITNYYQLGLLTIKNCVTMEFIMHMIEEPLFDILRTKEQLGYNVYCTVRDTCGILGYSITVNAQVNKYSTEHVDQRIEHFIKHVHKLLKTLSNKKMFEIKKDLIKIKNCVDIDLEDEVERNWAEIVTSEYIFDRVQKEINEIQNLKVSEIRKFWDNINQYGNHVNYRKISMQIVGQTNVENSDENTFEEGIVQVDAKNASQKYSLRYLGTLEDCRKEKKNESYFIKNIPSFKKKLHLYPTRSKAKLLNKI</sequence>
<dbReference type="OrthoDB" id="952271at2759"/>
<proteinExistence type="inferred from homology"/>
<dbReference type="InterPro" id="IPR032632">
    <property type="entry name" value="Peptidase_M16_M"/>
</dbReference>
<evidence type="ECO:0000256" key="6">
    <source>
        <dbReference type="ARBA" id="ARBA00023049"/>
    </source>
</evidence>
<evidence type="ECO:0000313" key="12">
    <source>
        <dbReference type="Proteomes" id="UP000192223"/>
    </source>
</evidence>
<dbReference type="PANTHER" id="PTHR43690:SF18">
    <property type="entry name" value="INSULIN-DEGRADING ENZYME-RELATED"/>
    <property type="match status" value="1"/>
</dbReference>
<dbReference type="GeneID" id="108743237"/>
<evidence type="ECO:0000256" key="5">
    <source>
        <dbReference type="ARBA" id="ARBA00022833"/>
    </source>
</evidence>
<dbReference type="RefSeq" id="XP_025832039.1">
    <property type="nucleotide sequence ID" value="XM_025976254.1"/>
</dbReference>
<feature type="compositionally biased region" description="Basic residues" evidence="8">
    <location>
        <begin position="146"/>
        <end position="156"/>
    </location>
</feature>
<dbReference type="InterPro" id="IPR001431">
    <property type="entry name" value="Pept_M16_Zn_BS"/>
</dbReference>
<feature type="compositionally biased region" description="Acidic residues" evidence="8">
    <location>
        <begin position="105"/>
        <end position="129"/>
    </location>
</feature>
<reference evidence="13" key="1">
    <citation type="submission" date="2025-08" db="UniProtKB">
        <authorList>
            <consortium name="RefSeq"/>
        </authorList>
    </citation>
    <scope>IDENTIFICATION</scope>
    <source>
        <tissue evidence="13">Entire body</tissue>
    </source>
</reference>
<dbReference type="Gene3D" id="3.30.830.10">
    <property type="entry name" value="Metalloenzyme, LuxS/M16 peptidase-like"/>
    <property type="match status" value="4"/>
</dbReference>
<dbReference type="GO" id="GO:0046872">
    <property type="term" value="F:metal ion binding"/>
    <property type="evidence" value="ECO:0007669"/>
    <property type="project" value="UniProtKB-KW"/>
</dbReference>
<dbReference type="KEGG" id="apln:108743237"/>
<evidence type="ECO:0000256" key="2">
    <source>
        <dbReference type="ARBA" id="ARBA00022670"/>
    </source>
</evidence>
<evidence type="ECO:0000256" key="3">
    <source>
        <dbReference type="ARBA" id="ARBA00022723"/>
    </source>
</evidence>
<gene>
    <name evidence="13" type="primary">LOC108743237</name>
</gene>
<evidence type="ECO:0000256" key="8">
    <source>
        <dbReference type="SAM" id="MobiDB-lite"/>
    </source>
</evidence>
<name>A0A7F5R7V5_AGRPL</name>
<dbReference type="FunFam" id="3.30.830.10:FF:000005">
    <property type="entry name" value="nardilysin isoform X1"/>
    <property type="match status" value="1"/>
</dbReference>
<dbReference type="GO" id="GO:0004222">
    <property type="term" value="F:metalloendopeptidase activity"/>
    <property type="evidence" value="ECO:0007669"/>
    <property type="project" value="InterPro"/>
</dbReference>
<organism evidence="12 13">
    <name type="scientific">Agrilus planipennis</name>
    <name type="common">Emerald ash borer</name>
    <name type="synonym">Agrilus marcopoli</name>
    <dbReference type="NCBI Taxonomy" id="224129"/>
    <lineage>
        <taxon>Eukaryota</taxon>
        <taxon>Metazoa</taxon>
        <taxon>Ecdysozoa</taxon>
        <taxon>Arthropoda</taxon>
        <taxon>Hexapoda</taxon>
        <taxon>Insecta</taxon>
        <taxon>Pterygota</taxon>
        <taxon>Neoptera</taxon>
        <taxon>Endopterygota</taxon>
        <taxon>Coleoptera</taxon>
        <taxon>Polyphaga</taxon>
        <taxon>Elateriformia</taxon>
        <taxon>Buprestoidea</taxon>
        <taxon>Buprestidae</taxon>
        <taxon>Agrilinae</taxon>
        <taxon>Agrilus</taxon>
    </lineage>
</organism>
<dbReference type="FunCoup" id="A0A7F5R7V5">
    <property type="interactions" value="1146"/>
</dbReference>
<feature type="domain" description="Peptidase M16 N-terminal" evidence="9">
    <location>
        <begin position="160"/>
        <end position="281"/>
    </location>
</feature>
<dbReference type="Proteomes" id="UP000192223">
    <property type="component" value="Unplaced"/>
</dbReference>
<dbReference type="Pfam" id="PF16187">
    <property type="entry name" value="Peptidase_M16_M"/>
    <property type="match status" value="1"/>
</dbReference>
<dbReference type="Pfam" id="PF05193">
    <property type="entry name" value="Peptidase_M16_C"/>
    <property type="match status" value="2"/>
</dbReference>
<dbReference type="AlphaFoldDB" id="A0A7F5R7V5"/>
<comment type="similarity">
    <text evidence="1 7">Belongs to the peptidase M16 family.</text>
</comment>
<dbReference type="PANTHER" id="PTHR43690">
    <property type="entry name" value="NARDILYSIN"/>
    <property type="match status" value="1"/>
</dbReference>
<dbReference type="InterPro" id="IPR007863">
    <property type="entry name" value="Peptidase_M16_C"/>
</dbReference>
<keyword evidence="6" id="KW-0482">Metalloprotease</keyword>
<accession>A0A7F5R7V5</accession>
<dbReference type="Pfam" id="PF00675">
    <property type="entry name" value="Peptidase_M16"/>
    <property type="match status" value="1"/>
</dbReference>
<keyword evidence="5" id="KW-0862">Zinc</keyword>
<keyword evidence="4" id="KW-0378">Hydrolase</keyword>
<keyword evidence="3" id="KW-0479">Metal-binding</keyword>
<dbReference type="SUPFAM" id="SSF63411">
    <property type="entry name" value="LuxS/MPP-like metallohydrolase"/>
    <property type="match status" value="4"/>
</dbReference>
<evidence type="ECO:0000259" key="11">
    <source>
        <dbReference type="Pfam" id="PF16187"/>
    </source>
</evidence>
<keyword evidence="2" id="KW-0645">Protease</keyword>
<evidence type="ECO:0000313" key="13">
    <source>
        <dbReference type="RefSeq" id="XP_025832039.1"/>
    </source>
</evidence>
<protein>
    <submittedName>
        <fullName evidence="13">Nardilysin-like</fullName>
    </submittedName>
</protein>
<keyword evidence="12" id="KW-1185">Reference proteome</keyword>
<dbReference type="InParanoid" id="A0A7F5R7V5"/>
<feature type="domain" description="Peptidase M16 middle/third" evidence="11">
    <location>
        <begin position="503"/>
        <end position="786"/>
    </location>
</feature>
<feature type="domain" description="Peptidase M16 C-terminal" evidence="10">
    <location>
        <begin position="790"/>
        <end position="976"/>
    </location>
</feature>
<evidence type="ECO:0000256" key="7">
    <source>
        <dbReference type="RuleBase" id="RU004447"/>
    </source>
</evidence>
<dbReference type="InterPro" id="IPR050626">
    <property type="entry name" value="Peptidase_M16"/>
</dbReference>
<feature type="domain" description="Peptidase M16 C-terminal" evidence="10">
    <location>
        <begin position="313"/>
        <end position="497"/>
    </location>
</feature>
<evidence type="ECO:0000259" key="10">
    <source>
        <dbReference type="Pfam" id="PF05193"/>
    </source>
</evidence>
<evidence type="ECO:0000256" key="4">
    <source>
        <dbReference type="ARBA" id="ARBA00022801"/>
    </source>
</evidence>
<dbReference type="PROSITE" id="PS00143">
    <property type="entry name" value="INSULINASE"/>
    <property type="match status" value="1"/>
</dbReference>
<evidence type="ECO:0000259" key="9">
    <source>
        <dbReference type="Pfam" id="PF00675"/>
    </source>
</evidence>
<feature type="region of interest" description="Disordered" evidence="8">
    <location>
        <begin position="105"/>
        <end position="158"/>
    </location>
</feature>
<evidence type="ECO:0000256" key="1">
    <source>
        <dbReference type="ARBA" id="ARBA00007261"/>
    </source>
</evidence>
<dbReference type="GO" id="GO:0006508">
    <property type="term" value="P:proteolysis"/>
    <property type="evidence" value="ECO:0007669"/>
    <property type="project" value="UniProtKB-KW"/>
</dbReference>